<proteinExistence type="predicted"/>
<gene>
    <name evidence="2" type="ORF">XM38_033830</name>
</gene>
<dbReference type="KEGG" id="hhg:XM38_033830"/>
<sequence>MSANGVERGEQQHPQYRVDRQTVNQLIAGDPSNTNLIELARLLIRYKGFPGAQDIQQDLQATLQRWDLTEDSLYEQTRSLHQQGLGYRHGGREGEDWS</sequence>
<dbReference type="STRING" id="1641165.XM38_07375"/>
<evidence type="ECO:0008006" key="4">
    <source>
        <dbReference type="Google" id="ProtNLM"/>
    </source>
</evidence>
<dbReference type="OrthoDB" id="514226at2"/>
<dbReference type="RefSeq" id="WP_080807149.1">
    <property type="nucleotide sequence ID" value="NZ_CP021983.2"/>
</dbReference>
<evidence type="ECO:0000313" key="2">
    <source>
        <dbReference type="EMBL" id="ASC72426.1"/>
    </source>
</evidence>
<dbReference type="AlphaFoldDB" id="A0A1Z3HQB1"/>
<keyword evidence="3" id="KW-1185">Reference proteome</keyword>
<name>A0A1Z3HQB1_9CYAN</name>
<evidence type="ECO:0000256" key="1">
    <source>
        <dbReference type="SAM" id="MobiDB-lite"/>
    </source>
</evidence>
<dbReference type="Proteomes" id="UP000191901">
    <property type="component" value="Chromosome"/>
</dbReference>
<dbReference type="EMBL" id="CP021983">
    <property type="protein sequence ID" value="ASC72426.1"/>
    <property type="molecule type" value="Genomic_DNA"/>
</dbReference>
<feature type="region of interest" description="Disordered" evidence="1">
    <location>
        <begin position="79"/>
        <end position="98"/>
    </location>
</feature>
<reference evidence="2 3" key="1">
    <citation type="journal article" date="2016" name="Biochim. Biophys. Acta">
        <title>Characterization of red-shifted phycobilisomes isolated from the chlorophyll f-containing cyanobacterium Halomicronema hongdechloris.</title>
        <authorList>
            <person name="Li Y."/>
            <person name="Lin Y."/>
            <person name="Garvey C.J."/>
            <person name="Birch D."/>
            <person name="Corkery R.W."/>
            <person name="Loughlin P.C."/>
            <person name="Scheer H."/>
            <person name="Willows R.D."/>
            <person name="Chen M."/>
        </authorList>
    </citation>
    <scope>NUCLEOTIDE SEQUENCE [LARGE SCALE GENOMIC DNA]</scope>
    <source>
        <strain evidence="2 3">C2206</strain>
    </source>
</reference>
<organism evidence="2 3">
    <name type="scientific">Halomicronema hongdechloris C2206</name>
    <dbReference type="NCBI Taxonomy" id="1641165"/>
    <lineage>
        <taxon>Bacteria</taxon>
        <taxon>Bacillati</taxon>
        <taxon>Cyanobacteriota</taxon>
        <taxon>Cyanophyceae</taxon>
        <taxon>Nodosilineales</taxon>
        <taxon>Nodosilineaceae</taxon>
        <taxon>Halomicronema</taxon>
    </lineage>
</organism>
<evidence type="ECO:0000313" key="3">
    <source>
        <dbReference type="Proteomes" id="UP000191901"/>
    </source>
</evidence>
<dbReference type="Pfam" id="PF11691">
    <property type="entry name" value="DUF3288"/>
    <property type="match status" value="1"/>
</dbReference>
<dbReference type="InterPro" id="IPR021705">
    <property type="entry name" value="DUF3288"/>
</dbReference>
<protein>
    <recommendedName>
        <fullName evidence="4">DUF3288 domain-containing protein</fullName>
    </recommendedName>
</protein>
<accession>A0A1Z3HQB1</accession>